<proteinExistence type="predicted"/>
<dbReference type="GO" id="GO:0016301">
    <property type="term" value="F:kinase activity"/>
    <property type="evidence" value="ECO:0007669"/>
    <property type="project" value="UniProtKB-KW"/>
</dbReference>
<protein>
    <submittedName>
        <fullName evidence="2">Uridine kinase</fullName>
    </submittedName>
</protein>
<dbReference type="RefSeq" id="WP_091414254.1">
    <property type="nucleotide sequence ID" value="NZ_LT629749.1"/>
</dbReference>
<reference evidence="2 3" key="1">
    <citation type="submission" date="2016-10" db="EMBL/GenBank/DDBJ databases">
        <authorList>
            <person name="de Groot N.N."/>
        </authorList>
    </citation>
    <scope>NUCLEOTIDE SEQUENCE [LARGE SCALE GENOMIC DNA]</scope>
    <source>
        <strain evidence="2 3">DSM 21741</strain>
    </source>
</reference>
<evidence type="ECO:0000259" key="1">
    <source>
        <dbReference type="Pfam" id="PF00485"/>
    </source>
</evidence>
<gene>
    <name evidence="2" type="ORF">SAMN04488543_3370</name>
</gene>
<dbReference type="PRINTS" id="PR00988">
    <property type="entry name" value="URIDINKINASE"/>
</dbReference>
<sequence length="216" mass="22883">MAADHPTTPAGGAPEARGRGSRTVILLAGASGSGKSRLAAATGCPRLNLDDFYHDGDHPDLPHTLGIVDWDDPRSWDGEAAVAVVVALCRTGVADVPVYDIGHNRRSGHRLVDLQDAPVLVAEGVFAPEVVGPLRASGVAMDAVYLDRSRTATLLRRFLRDVAERRKPLPVLVRRGLALWRAEPGIRARALALGCRPVSMAEATRAVKAARSDPAG</sequence>
<dbReference type="SUPFAM" id="SSF52540">
    <property type="entry name" value="P-loop containing nucleoside triphosphate hydrolases"/>
    <property type="match status" value="1"/>
</dbReference>
<dbReference type="STRING" id="546871.SAMN04488543_3370"/>
<dbReference type="Pfam" id="PF00485">
    <property type="entry name" value="PRK"/>
    <property type="match status" value="1"/>
</dbReference>
<keyword evidence="3" id="KW-1185">Reference proteome</keyword>
<dbReference type="OrthoDB" id="3691767at2"/>
<dbReference type="GO" id="GO:0005524">
    <property type="term" value="F:ATP binding"/>
    <property type="evidence" value="ECO:0007669"/>
    <property type="project" value="InterPro"/>
</dbReference>
<dbReference type="EMBL" id="LT629749">
    <property type="protein sequence ID" value="SDT22875.1"/>
    <property type="molecule type" value="Genomic_DNA"/>
</dbReference>
<dbReference type="Gene3D" id="3.40.50.300">
    <property type="entry name" value="P-loop containing nucleotide triphosphate hydrolases"/>
    <property type="match status" value="1"/>
</dbReference>
<keyword evidence="2" id="KW-0418">Kinase</keyword>
<organism evidence="2 3">
    <name type="scientific">Friedmanniella luteola</name>
    <dbReference type="NCBI Taxonomy" id="546871"/>
    <lineage>
        <taxon>Bacteria</taxon>
        <taxon>Bacillati</taxon>
        <taxon>Actinomycetota</taxon>
        <taxon>Actinomycetes</taxon>
        <taxon>Propionibacteriales</taxon>
        <taxon>Nocardioidaceae</taxon>
        <taxon>Friedmanniella</taxon>
    </lineage>
</organism>
<dbReference type="AlphaFoldDB" id="A0A1H1YN65"/>
<dbReference type="InterPro" id="IPR006083">
    <property type="entry name" value="PRK/URK"/>
</dbReference>
<dbReference type="Proteomes" id="UP000199092">
    <property type="component" value="Chromosome I"/>
</dbReference>
<evidence type="ECO:0000313" key="3">
    <source>
        <dbReference type="Proteomes" id="UP000199092"/>
    </source>
</evidence>
<accession>A0A1H1YN65</accession>
<feature type="domain" description="Phosphoribulokinase/uridine kinase" evidence="1">
    <location>
        <begin position="48"/>
        <end position="165"/>
    </location>
</feature>
<evidence type="ECO:0000313" key="2">
    <source>
        <dbReference type="EMBL" id="SDT22875.1"/>
    </source>
</evidence>
<keyword evidence="2" id="KW-0808">Transferase</keyword>
<name>A0A1H1YN65_9ACTN</name>
<dbReference type="InterPro" id="IPR027417">
    <property type="entry name" value="P-loop_NTPase"/>
</dbReference>